<dbReference type="Proteomes" id="UP001163046">
    <property type="component" value="Unassembled WGS sequence"/>
</dbReference>
<evidence type="ECO:0000313" key="9">
    <source>
        <dbReference type="Proteomes" id="UP001163046"/>
    </source>
</evidence>
<dbReference type="AlphaFoldDB" id="A0A9W9Z934"/>
<dbReference type="EMBL" id="MU826384">
    <property type="protein sequence ID" value="KAJ7377050.1"/>
    <property type="molecule type" value="Genomic_DNA"/>
</dbReference>
<proteinExistence type="inferred from homology"/>
<dbReference type="InterPro" id="IPR029058">
    <property type="entry name" value="AB_hydrolase_fold"/>
</dbReference>
<evidence type="ECO:0000256" key="5">
    <source>
        <dbReference type="ARBA" id="ARBA00022801"/>
    </source>
</evidence>
<comment type="caution">
    <text evidence="8">The sequence shown here is derived from an EMBL/GenBank/DDBJ whole genome shotgun (WGS) entry which is preliminary data.</text>
</comment>
<sequence>METSKSSVHLTYIWSHENTTWITEANVLFVDNPVGCGYSYVVDAAALTTNISEITEDLIVFFKAFLLKFPVFKKIPLFIAGESYGGKWLLPLTRYLPMDPIYFSSLLDEKDLRTVQQLSQECVTAANKGDYATAMHLADQGNALIGRVTDNVDVYYVLRHNLPSAYKNPSRLFHDQLFAQYLTRSHSDPLFNLMNGPIRRSLV</sequence>
<dbReference type="Pfam" id="PF00450">
    <property type="entry name" value="Peptidase_S10"/>
    <property type="match status" value="1"/>
</dbReference>
<organism evidence="8 9">
    <name type="scientific">Desmophyllum pertusum</name>
    <dbReference type="NCBI Taxonomy" id="174260"/>
    <lineage>
        <taxon>Eukaryota</taxon>
        <taxon>Metazoa</taxon>
        <taxon>Cnidaria</taxon>
        <taxon>Anthozoa</taxon>
        <taxon>Hexacorallia</taxon>
        <taxon>Scleractinia</taxon>
        <taxon>Caryophylliina</taxon>
        <taxon>Caryophylliidae</taxon>
        <taxon>Desmophyllum</taxon>
    </lineage>
</organism>
<dbReference type="EC" id="3.4.16.-" evidence="7"/>
<keyword evidence="9" id="KW-1185">Reference proteome</keyword>
<dbReference type="PANTHER" id="PTHR11802:SF3">
    <property type="entry name" value="RETINOID-INDUCIBLE SERINE CARBOXYPEPTIDASE"/>
    <property type="match status" value="1"/>
</dbReference>
<name>A0A9W9Z934_9CNID</name>
<evidence type="ECO:0000256" key="1">
    <source>
        <dbReference type="ARBA" id="ARBA00009431"/>
    </source>
</evidence>
<dbReference type="PANTHER" id="PTHR11802">
    <property type="entry name" value="SERINE PROTEASE FAMILY S10 SERINE CARBOXYPEPTIDASE"/>
    <property type="match status" value="1"/>
</dbReference>
<keyword evidence="3 7" id="KW-0645">Protease</keyword>
<reference evidence="8" key="1">
    <citation type="submission" date="2023-01" db="EMBL/GenBank/DDBJ databases">
        <title>Genome assembly of the deep-sea coral Lophelia pertusa.</title>
        <authorList>
            <person name="Herrera S."/>
            <person name="Cordes E."/>
        </authorList>
    </citation>
    <scope>NUCLEOTIDE SEQUENCE</scope>
    <source>
        <strain evidence="8">USNM1676648</strain>
        <tissue evidence="8">Polyp</tissue>
    </source>
</reference>
<keyword evidence="4" id="KW-0732">Signal</keyword>
<dbReference type="InterPro" id="IPR001563">
    <property type="entry name" value="Peptidase_S10"/>
</dbReference>
<accession>A0A9W9Z934</accession>
<keyword evidence="5 7" id="KW-0378">Hydrolase</keyword>
<dbReference type="InterPro" id="IPR018202">
    <property type="entry name" value="Ser_caboxypep_ser_AS"/>
</dbReference>
<evidence type="ECO:0000313" key="8">
    <source>
        <dbReference type="EMBL" id="KAJ7377050.1"/>
    </source>
</evidence>
<evidence type="ECO:0000256" key="4">
    <source>
        <dbReference type="ARBA" id="ARBA00022729"/>
    </source>
</evidence>
<dbReference type="PROSITE" id="PS00131">
    <property type="entry name" value="CARBOXYPEPT_SER_SER"/>
    <property type="match status" value="1"/>
</dbReference>
<comment type="similarity">
    <text evidence="1 7">Belongs to the peptidase S10 family.</text>
</comment>
<dbReference type="OrthoDB" id="443318at2759"/>
<gene>
    <name evidence="8" type="primary">SCPEP1_1</name>
    <name evidence="8" type="ORF">OS493_031008</name>
</gene>
<dbReference type="GO" id="GO:0004185">
    <property type="term" value="F:serine-type carboxypeptidase activity"/>
    <property type="evidence" value="ECO:0007669"/>
    <property type="project" value="UniProtKB-UniRule"/>
</dbReference>
<evidence type="ECO:0000256" key="7">
    <source>
        <dbReference type="RuleBase" id="RU361156"/>
    </source>
</evidence>
<keyword evidence="6" id="KW-0325">Glycoprotein</keyword>
<protein>
    <recommendedName>
        <fullName evidence="7">Carboxypeptidase</fullName>
        <ecNumber evidence="7">3.4.16.-</ecNumber>
    </recommendedName>
</protein>
<dbReference type="GO" id="GO:0006508">
    <property type="term" value="P:proteolysis"/>
    <property type="evidence" value="ECO:0007669"/>
    <property type="project" value="UniProtKB-KW"/>
</dbReference>
<evidence type="ECO:0000256" key="2">
    <source>
        <dbReference type="ARBA" id="ARBA00022645"/>
    </source>
</evidence>
<dbReference type="Gene3D" id="3.40.50.1820">
    <property type="entry name" value="alpha/beta hydrolase"/>
    <property type="match status" value="1"/>
</dbReference>
<evidence type="ECO:0000256" key="3">
    <source>
        <dbReference type="ARBA" id="ARBA00022670"/>
    </source>
</evidence>
<keyword evidence="2 7" id="KW-0121">Carboxypeptidase</keyword>
<dbReference type="SUPFAM" id="SSF53474">
    <property type="entry name" value="alpha/beta-Hydrolases"/>
    <property type="match status" value="1"/>
</dbReference>
<dbReference type="PRINTS" id="PR00724">
    <property type="entry name" value="CRBOXYPTASEC"/>
</dbReference>
<evidence type="ECO:0000256" key="6">
    <source>
        <dbReference type="ARBA" id="ARBA00023180"/>
    </source>
</evidence>